<evidence type="ECO:0000313" key="1">
    <source>
        <dbReference type="EMBL" id="MBB5068656.1"/>
    </source>
</evidence>
<proteinExistence type="predicted"/>
<dbReference type="Proteomes" id="UP000580474">
    <property type="component" value="Unassembled WGS sequence"/>
</dbReference>
<reference evidence="1 2" key="1">
    <citation type="submission" date="2020-08" db="EMBL/GenBank/DDBJ databases">
        <title>Sequencing the genomes of 1000 actinobacteria strains.</title>
        <authorList>
            <person name="Klenk H.-P."/>
        </authorList>
    </citation>
    <scope>NUCLEOTIDE SEQUENCE [LARGE SCALE GENOMIC DNA]</scope>
    <source>
        <strain evidence="1 2">DSM 45582</strain>
    </source>
</reference>
<name>A0A840N912_9PSEU</name>
<gene>
    <name evidence="1" type="ORF">BJ969_001744</name>
</gene>
<protein>
    <submittedName>
        <fullName evidence="1">Uncharacterized protein</fullName>
    </submittedName>
</protein>
<keyword evidence="2" id="KW-1185">Reference proteome</keyword>
<accession>A0A840N912</accession>
<dbReference type="EMBL" id="JACHIV010000001">
    <property type="protein sequence ID" value="MBB5068656.1"/>
    <property type="molecule type" value="Genomic_DNA"/>
</dbReference>
<sequence>MAAREEDSAWTVFVSDSLQARLDTYCGDDGTPTAVVFEAIEALRDRLPDVVRDARARLQSPHARDEVHYLGSGPVQVRIRPDEDQAMLLDLLSYELGVPATTWLPPLLNAHLPGRREPDNMPWIIQAPAER</sequence>
<comment type="caution">
    <text evidence="1">The sequence shown here is derived from an EMBL/GenBank/DDBJ whole genome shotgun (WGS) entry which is preliminary data.</text>
</comment>
<dbReference type="RefSeq" id="WP_184478314.1">
    <property type="nucleotide sequence ID" value="NZ_JACHIV010000001.1"/>
</dbReference>
<evidence type="ECO:0000313" key="2">
    <source>
        <dbReference type="Proteomes" id="UP000580474"/>
    </source>
</evidence>
<organism evidence="1 2">
    <name type="scientific">Saccharopolyspora gloriosae</name>
    <dbReference type="NCBI Taxonomy" id="455344"/>
    <lineage>
        <taxon>Bacteria</taxon>
        <taxon>Bacillati</taxon>
        <taxon>Actinomycetota</taxon>
        <taxon>Actinomycetes</taxon>
        <taxon>Pseudonocardiales</taxon>
        <taxon>Pseudonocardiaceae</taxon>
        <taxon>Saccharopolyspora</taxon>
    </lineage>
</organism>
<dbReference type="AlphaFoldDB" id="A0A840N912"/>